<dbReference type="Pfam" id="PF07842">
    <property type="entry name" value="GCFC"/>
    <property type="match status" value="1"/>
</dbReference>
<comment type="similarity">
    <text evidence="2">Belongs to the GCF family.</text>
</comment>
<dbReference type="Pfam" id="PF15458">
    <property type="entry name" value="NTR2"/>
    <property type="match status" value="1"/>
</dbReference>
<dbReference type="InterPro" id="IPR012890">
    <property type="entry name" value="GCFC2-like"/>
</dbReference>
<dbReference type="PANTHER" id="PTHR12214">
    <property type="entry name" value="GC-RICH SEQUENCE DNA-BINDING FACTOR"/>
    <property type="match status" value="1"/>
</dbReference>
<accession>A0A0V1MWJ4</accession>
<dbReference type="InterPro" id="IPR028211">
    <property type="entry name" value="Ntr2"/>
</dbReference>
<dbReference type="PANTHER" id="PTHR12214:SF0">
    <property type="entry name" value="LD29489P"/>
    <property type="match status" value="1"/>
</dbReference>
<proteinExistence type="inferred from homology"/>
<gene>
    <name evidence="5" type="primary">PAXBP1</name>
    <name evidence="5" type="ORF">T10_9778</name>
</gene>
<dbReference type="AlphaFoldDB" id="A0A0V1MWJ4"/>
<sequence length="1178" mass="136841">MWNNRKQLLKLNRKWQNKNQCCGFSFTGTSENVVKTKTLRGFDVEIKPLRTAQECADAGRATVKYTTAVIVRIAVKSIFQIFTFNWQFCKIDFLQLNLRTRENLACLASFCTVWAWSLFDVCQYKRTFLVVLDKTGFPRRKLNCFHNAAVLPNRRYKHNTRNCTDFARRRKSHRLYRSSRNPRLKIQRILKDVTDIFEQHHDRRLGMNNTACCSFAVSADDRLPESLRIRLDTLGRQFRGLGCSSWSEPRLRILECGQLPCNGWILARKLASPDNCRQSYDRSCKPNNQMANFKQVYTFHTVELPSLQNVKFYLSFHAERFQDQIYLQMFRKSVAKGLRKKVHGSDSDGSSDGNEISESTSISNVVPVCSNLLSFAEEEEASNALFKSKKPTRLHKLSRRNELSTKKAVEKKKEIVVQKESNSVEQQSSVERSQIHPFRIVDVTKDYNEAAEFSKIVSGGLIPDAKVIHMARKRREAAREERSTSAEFIPLENTLKYRNKKGRLIREEDDDDDSEDEKCQFYSRNENENDRLRREVVANFAEAEEGDSLDEKDDELEIWEMEQIRKGVSVSVIAQYHRERAVTMPENCSQFGRADFINENLEEYVNMPQPMDLEVKSSELHVEQPPLALQKRNYSSLFVQFDEEASRRPFVGKSNFESIHSKIKEKLEEFKETEQQRMKSLHSTRQHREEQQEIYEKLSEQKPILMEQYNFFITLRSYIIDLLDCLDEKVPMIDALNKEAIALMQKRTTFFKHRREIDVQDQHRDCLIALGSSLPSTNLQESEKLTRVAEREARRTRRRLARERLVVSIAHHDGMSSDDEEPSRCVVDFTQLMMECREKANIIFNDVNEDFKSIEAVCERFSNWMDGFPATYTKCFGNLCLPKLAVPYVQQEMIGWTPTEDGMQPLESFVWFQQLLHFGYKPGAQHSQTDELDVIYIVPNVVLKVVCPLLTELVNKVWDPTSGKQTRRLVDFLDNLFTNYPTLTPQSEQVCALVDAIYHRMEETISTELFTPIFPKNMSDGKQIQMVLNFCERQFWFGVKVLENVVTLRTVLSESAVKALALPRVLNSHLLVSLNTVCGNNSDAQIFQKADAIAKLLPDSWLSELGKETTGAVYDSFCRTAVQLALRLIKANQNNSKQQELLKKTNHLLKRFRLHHHVETYALSNDLEREFYNEPMSH</sequence>
<dbReference type="OrthoDB" id="429427at2759"/>
<dbReference type="GO" id="GO:0003677">
    <property type="term" value="F:DNA binding"/>
    <property type="evidence" value="ECO:0007669"/>
    <property type="project" value="InterPro"/>
</dbReference>
<reference evidence="5 6" key="1">
    <citation type="submission" date="2015-01" db="EMBL/GenBank/DDBJ databases">
        <title>Evolution of Trichinella species and genotypes.</title>
        <authorList>
            <person name="Korhonen P.K."/>
            <person name="Edoardo P."/>
            <person name="Giuseppe L.R."/>
            <person name="Gasser R.B."/>
        </authorList>
    </citation>
    <scope>NUCLEOTIDE SEQUENCE [LARGE SCALE GENOMIC DNA]</scope>
    <source>
        <strain evidence="5">ISS1980</strain>
    </source>
</reference>
<comment type="subcellular location">
    <subcellularLocation>
        <location evidence="1">Nucleus</location>
    </subcellularLocation>
</comment>
<dbReference type="STRING" id="268474.A0A0V1MWJ4"/>
<name>A0A0V1MWJ4_9BILA</name>
<dbReference type="Proteomes" id="UP000054843">
    <property type="component" value="Unassembled WGS sequence"/>
</dbReference>
<dbReference type="EMBL" id="JYDO01000031">
    <property type="protein sequence ID" value="KRZ76137.1"/>
    <property type="molecule type" value="Genomic_DNA"/>
</dbReference>
<dbReference type="GO" id="GO:0000390">
    <property type="term" value="P:spliceosomal complex disassembly"/>
    <property type="evidence" value="ECO:0007669"/>
    <property type="project" value="InterPro"/>
</dbReference>
<keyword evidence="6" id="KW-1185">Reference proteome</keyword>
<evidence type="ECO:0000313" key="6">
    <source>
        <dbReference type="Proteomes" id="UP000054843"/>
    </source>
</evidence>
<evidence type="ECO:0000259" key="4">
    <source>
        <dbReference type="Pfam" id="PF07842"/>
    </source>
</evidence>
<protein>
    <submittedName>
        <fullName evidence="5">PAX3-and PAX7-binding protein 1</fullName>
    </submittedName>
</protein>
<dbReference type="InterPro" id="IPR022783">
    <property type="entry name" value="GCFC_dom"/>
</dbReference>
<evidence type="ECO:0000256" key="3">
    <source>
        <dbReference type="ARBA" id="ARBA00023242"/>
    </source>
</evidence>
<organism evidence="5 6">
    <name type="scientific">Trichinella papuae</name>
    <dbReference type="NCBI Taxonomy" id="268474"/>
    <lineage>
        <taxon>Eukaryota</taxon>
        <taxon>Metazoa</taxon>
        <taxon>Ecdysozoa</taxon>
        <taxon>Nematoda</taxon>
        <taxon>Enoplea</taxon>
        <taxon>Dorylaimia</taxon>
        <taxon>Trichinellida</taxon>
        <taxon>Trichinellidae</taxon>
        <taxon>Trichinella</taxon>
    </lineage>
</organism>
<keyword evidence="3" id="KW-0539">Nucleus</keyword>
<evidence type="ECO:0000313" key="5">
    <source>
        <dbReference type="EMBL" id="KRZ76137.1"/>
    </source>
</evidence>
<comment type="caution">
    <text evidence="5">The sequence shown here is derived from an EMBL/GenBank/DDBJ whole genome shotgun (WGS) entry which is preliminary data.</text>
</comment>
<evidence type="ECO:0000256" key="2">
    <source>
        <dbReference type="ARBA" id="ARBA00010801"/>
    </source>
</evidence>
<dbReference type="GO" id="GO:0071008">
    <property type="term" value="C:U2-type post-mRNA release spliceosomal complex"/>
    <property type="evidence" value="ECO:0007669"/>
    <property type="project" value="InterPro"/>
</dbReference>
<evidence type="ECO:0000256" key="1">
    <source>
        <dbReference type="ARBA" id="ARBA00004123"/>
    </source>
</evidence>
<feature type="domain" description="GCF C-terminal" evidence="4">
    <location>
        <begin position="855"/>
        <end position="1007"/>
    </location>
</feature>